<evidence type="ECO:0000313" key="2">
    <source>
        <dbReference type="Proteomes" id="UP000299102"/>
    </source>
</evidence>
<sequence>MRRQFTHAPGARAGDDRVKNRCGVITLCAPVEATTVMPTAVCGGNEEPVAILGRCKCNIVVALIRNPRGKTKHAPSAIEDNMQYGHCVFTLEPTTQRRGEGRTDSLSPSLAALGRLAALKASPLRRGTSRGGSPLTIRRVLATGAR</sequence>
<name>A0A4C1V1Y3_EUMVA</name>
<dbReference type="EMBL" id="BGZK01000265">
    <property type="protein sequence ID" value="GBP32801.1"/>
    <property type="molecule type" value="Genomic_DNA"/>
</dbReference>
<evidence type="ECO:0000313" key="1">
    <source>
        <dbReference type="EMBL" id="GBP32801.1"/>
    </source>
</evidence>
<gene>
    <name evidence="1" type="ORF">EVAR_19652_1</name>
</gene>
<keyword evidence="2" id="KW-1185">Reference proteome</keyword>
<organism evidence="1 2">
    <name type="scientific">Eumeta variegata</name>
    <name type="common">Bagworm moth</name>
    <name type="synonym">Eumeta japonica</name>
    <dbReference type="NCBI Taxonomy" id="151549"/>
    <lineage>
        <taxon>Eukaryota</taxon>
        <taxon>Metazoa</taxon>
        <taxon>Ecdysozoa</taxon>
        <taxon>Arthropoda</taxon>
        <taxon>Hexapoda</taxon>
        <taxon>Insecta</taxon>
        <taxon>Pterygota</taxon>
        <taxon>Neoptera</taxon>
        <taxon>Endopterygota</taxon>
        <taxon>Lepidoptera</taxon>
        <taxon>Glossata</taxon>
        <taxon>Ditrysia</taxon>
        <taxon>Tineoidea</taxon>
        <taxon>Psychidae</taxon>
        <taxon>Oiketicinae</taxon>
        <taxon>Eumeta</taxon>
    </lineage>
</organism>
<comment type="caution">
    <text evidence="1">The sequence shown here is derived from an EMBL/GenBank/DDBJ whole genome shotgun (WGS) entry which is preliminary data.</text>
</comment>
<dbReference type="Proteomes" id="UP000299102">
    <property type="component" value="Unassembled WGS sequence"/>
</dbReference>
<proteinExistence type="predicted"/>
<protein>
    <submittedName>
        <fullName evidence="1">Uncharacterized protein</fullName>
    </submittedName>
</protein>
<dbReference type="AlphaFoldDB" id="A0A4C1V1Y3"/>
<reference evidence="1 2" key="1">
    <citation type="journal article" date="2019" name="Commun. Biol.">
        <title>The bagworm genome reveals a unique fibroin gene that provides high tensile strength.</title>
        <authorList>
            <person name="Kono N."/>
            <person name="Nakamura H."/>
            <person name="Ohtoshi R."/>
            <person name="Tomita M."/>
            <person name="Numata K."/>
            <person name="Arakawa K."/>
        </authorList>
    </citation>
    <scope>NUCLEOTIDE SEQUENCE [LARGE SCALE GENOMIC DNA]</scope>
</reference>
<accession>A0A4C1V1Y3</accession>